<feature type="region of interest" description="Disordered" evidence="1">
    <location>
        <begin position="109"/>
        <end position="132"/>
    </location>
</feature>
<accession>A0A8X7MJ25</accession>
<gene>
    <name evidence="2" type="ORF">A4X06_0g9457</name>
</gene>
<name>A0A8X7MJ25_9BASI</name>
<feature type="compositionally biased region" description="Polar residues" evidence="1">
    <location>
        <begin position="123"/>
        <end position="132"/>
    </location>
</feature>
<keyword evidence="3" id="KW-1185">Reference proteome</keyword>
<protein>
    <submittedName>
        <fullName evidence="2">Uncharacterized protein</fullName>
    </submittedName>
</protein>
<evidence type="ECO:0000256" key="1">
    <source>
        <dbReference type="SAM" id="MobiDB-lite"/>
    </source>
</evidence>
<feature type="region of interest" description="Disordered" evidence="1">
    <location>
        <begin position="421"/>
        <end position="493"/>
    </location>
</feature>
<feature type="compositionally biased region" description="Polar residues" evidence="1">
    <location>
        <begin position="8"/>
        <end position="32"/>
    </location>
</feature>
<dbReference type="AlphaFoldDB" id="A0A8X7MJ25"/>
<organism evidence="2 3">
    <name type="scientific">Tilletia controversa</name>
    <name type="common">dwarf bunt fungus</name>
    <dbReference type="NCBI Taxonomy" id="13291"/>
    <lineage>
        <taxon>Eukaryota</taxon>
        <taxon>Fungi</taxon>
        <taxon>Dikarya</taxon>
        <taxon>Basidiomycota</taxon>
        <taxon>Ustilaginomycotina</taxon>
        <taxon>Exobasidiomycetes</taxon>
        <taxon>Tilletiales</taxon>
        <taxon>Tilletiaceae</taxon>
        <taxon>Tilletia</taxon>
    </lineage>
</organism>
<feature type="non-terminal residue" evidence="2">
    <location>
        <position position="555"/>
    </location>
</feature>
<feature type="compositionally biased region" description="Low complexity" evidence="1">
    <location>
        <begin position="462"/>
        <end position="475"/>
    </location>
</feature>
<reference evidence="2" key="2">
    <citation type="journal article" date="2019" name="IMA Fungus">
        <title>Genome sequencing and comparison of five Tilletia species to identify candidate genes for the detection of regulated species infecting wheat.</title>
        <authorList>
            <person name="Nguyen H.D.T."/>
            <person name="Sultana T."/>
            <person name="Kesanakurti P."/>
            <person name="Hambleton S."/>
        </authorList>
    </citation>
    <scope>NUCLEOTIDE SEQUENCE</scope>
    <source>
        <strain evidence="2">DAOMC 236426</strain>
    </source>
</reference>
<feature type="compositionally biased region" description="Low complexity" evidence="1">
    <location>
        <begin position="430"/>
        <end position="443"/>
    </location>
</feature>
<feature type="compositionally biased region" description="Low complexity" evidence="1">
    <location>
        <begin position="43"/>
        <end position="73"/>
    </location>
</feature>
<reference evidence="2" key="1">
    <citation type="submission" date="2016-04" db="EMBL/GenBank/DDBJ databases">
        <authorList>
            <person name="Nguyen H.D."/>
            <person name="Samba Siva P."/>
            <person name="Cullis J."/>
            <person name="Levesque C.A."/>
            <person name="Hambleton S."/>
        </authorList>
    </citation>
    <scope>NUCLEOTIDE SEQUENCE</scope>
    <source>
        <strain evidence="2">DAOMC 236426</strain>
    </source>
</reference>
<evidence type="ECO:0000313" key="2">
    <source>
        <dbReference type="EMBL" id="KAE8236722.1"/>
    </source>
</evidence>
<feature type="region of interest" description="Disordered" evidence="1">
    <location>
        <begin position="191"/>
        <end position="237"/>
    </location>
</feature>
<comment type="caution">
    <text evidence="2">The sequence shown here is derived from an EMBL/GenBank/DDBJ whole genome shotgun (WGS) entry which is preliminary data.</text>
</comment>
<feature type="compositionally biased region" description="Polar residues" evidence="1">
    <location>
        <begin position="217"/>
        <end position="237"/>
    </location>
</feature>
<sequence length="555" mass="60593">MAPKPSNKGKSVQSEQSAPREGSSNNPSSVPSTAPEAVPAATTSAIDPESAAAAAADDIADTSSLSSLTTSGSRSRRRSRRSNESASNDAVLQLLTGLVHSFGRRLDQLESSHTSYPPPTRPMTPSFTEVHQPTTPISLGRDLPPHLHSRMDRPVTSNTTLPDLSPTENAGFQSGLQRLGVRFEDVVSLSKQTGSSSMWNSPSMSRSRSDTAVATHLESSPAQPSTTPPRHSIEPTASTSVSALTGRVPHCKPEFLGHFNGDSTQLEHFLGRARDVYRLDPDPAWGQAVLRTMPLVMEGDAAVWHAGLTDTEAASLRTMTAWMDKMREAFPTNRYEQGRLARNRRWVPEDEGASAYFFYKLRLLRAVYGQEHTEQNLAHDILEGFPATFRVMLRLPRSNITLDDVRREICECEPMWREVHGQSRSSNTVAASASGSRTSGSSSKCKDSRPSALGTSSPAPRSSQPKADPSSSSMSKSDRPYVPLSATYDPSRIIPATGSEVRKYRRPDTDKVITLDRPCAACGEKHFGFEHEHLKSRGQVRTAIALDDYPEEDDQ</sequence>
<feature type="region of interest" description="Disordered" evidence="1">
    <location>
        <begin position="1"/>
        <end position="88"/>
    </location>
</feature>
<evidence type="ECO:0000313" key="3">
    <source>
        <dbReference type="Proteomes" id="UP000077684"/>
    </source>
</evidence>
<dbReference type="EMBL" id="LWDE02002816">
    <property type="protein sequence ID" value="KAE8236722.1"/>
    <property type="molecule type" value="Genomic_DNA"/>
</dbReference>
<dbReference type="Proteomes" id="UP000077684">
    <property type="component" value="Unassembled WGS sequence"/>
</dbReference>
<feature type="compositionally biased region" description="Low complexity" evidence="1">
    <location>
        <begin position="195"/>
        <end position="206"/>
    </location>
</feature>
<proteinExistence type="predicted"/>